<dbReference type="STRING" id="1263082.A0A068RJC6"/>
<dbReference type="GO" id="GO:0001228">
    <property type="term" value="F:DNA-binding transcription activator activity, RNA polymerase II-specific"/>
    <property type="evidence" value="ECO:0007669"/>
    <property type="project" value="UniProtKB-ARBA"/>
</dbReference>
<evidence type="ECO:0000256" key="3">
    <source>
        <dbReference type="PROSITE-ProRule" id="PRU00023"/>
    </source>
</evidence>
<evidence type="ECO:0000256" key="1">
    <source>
        <dbReference type="ARBA" id="ARBA00022737"/>
    </source>
</evidence>
<gene>
    <name evidence="6" type="ORF">LCOR_01791.1</name>
</gene>
<dbReference type="PANTHER" id="PTHR43828">
    <property type="entry name" value="ASPARAGINASE"/>
    <property type="match status" value="1"/>
</dbReference>
<sequence>MQSDPYEGVYRATYSGVPVYEILIQGHPIMRRQSDSYMNATQILKVAGIEKGRRTKILEREILIGEHEKIQGGYGKYQGTWIPFDTGKELAERYDVYHLLKTLFEFQPPACETDIPSKDEVFKGSGKQHAASSSHSNNHNGATSSSSQQKQQQHSPPPSPSTSSIVASPHPSKRPRISHENDRSALMALFLDDDSGAFPDLADIDIDLVIDDQGHTALHWAASLARIQTLEALIARGADPARVNYAGETALMRSVMMNNCYDTGCFPKLLTILHDTIHLTDYYRRNIFHHTVVASAIDKHQHVALYYMKHLFNTVKSSSSSITTITPITNFSSSSSSQNSNTSIPSLQSLVDMQDSNGETPFNIANRIGAKELADMLAEFNHVDPISSPQSTSQSLPRIETTYAPNPRGKEIVATVQKLVDALDEDYTTQLRERDEELQRTQQKLWAVTLQLNEAQRKLEEHEKQQRLHDNNNNNNTDDLLHDLDNAIQPNDNDPRTREQWLEERIRILQRQINAQSKSQEDLTVQVDSLQTQSSEREQQCKRLIAACCNLPVERIDTLLEPLLAAVESDPPDLEFGQVVSFMEQLRQNSSSNKPSPLA</sequence>
<name>A0A068RJC6_9FUNG</name>
<dbReference type="SUPFAM" id="SSF48403">
    <property type="entry name" value="Ankyrin repeat"/>
    <property type="match status" value="1"/>
</dbReference>
<dbReference type="PANTHER" id="PTHR43828:SF3">
    <property type="entry name" value="CHROMO DOMAIN-CONTAINING PROTEIN"/>
    <property type="match status" value="1"/>
</dbReference>
<dbReference type="Pfam" id="PF13637">
    <property type="entry name" value="Ank_4"/>
    <property type="match status" value="1"/>
</dbReference>
<keyword evidence="7" id="KW-1185">Reference proteome</keyword>
<dbReference type="PROSITE" id="PS50088">
    <property type="entry name" value="ANK_REPEAT"/>
    <property type="match status" value="1"/>
</dbReference>
<evidence type="ECO:0000313" key="7">
    <source>
        <dbReference type="Proteomes" id="UP000027586"/>
    </source>
</evidence>
<evidence type="ECO:0000256" key="4">
    <source>
        <dbReference type="SAM" id="MobiDB-lite"/>
    </source>
</evidence>
<dbReference type="PROSITE" id="PS50297">
    <property type="entry name" value="ANK_REP_REGION"/>
    <property type="match status" value="1"/>
</dbReference>
<dbReference type="SMART" id="SM01252">
    <property type="entry name" value="KilA-N"/>
    <property type="match status" value="1"/>
</dbReference>
<dbReference type="InterPro" id="IPR051642">
    <property type="entry name" value="SWI6-like"/>
</dbReference>
<dbReference type="InterPro" id="IPR036887">
    <property type="entry name" value="HTH_APSES_sf"/>
</dbReference>
<feature type="domain" description="HTH APSES-type" evidence="5">
    <location>
        <begin position="9"/>
        <end position="116"/>
    </location>
</feature>
<keyword evidence="2 3" id="KW-0040">ANK repeat</keyword>
<accession>A0A068RJC6</accession>
<keyword evidence="1" id="KW-0677">Repeat</keyword>
<dbReference type="InterPro" id="IPR018004">
    <property type="entry name" value="KilA/APSES_HTH"/>
</dbReference>
<dbReference type="Pfam" id="PF04383">
    <property type="entry name" value="KilA-N"/>
    <property type="match status" value="1"/>
</dbReference>
<feature type="compositionally biased region" description="Basic and acidic residues" evidence="4">
    <location>
        <begin position="459"/>
        <end position="470"/>
    </location>
</feature>
<dbReference type="InterPro" id="IPR002110">
    <property type="entry name" value="Ankyrin_rpt"/>
</dbReference>
<dbReference type="SMART" id="SM00248">
    <property type="entry name" value="ANK"/>
    <property type="match status" value="2"/>
</dbReference>
<feature type="repeat" description="ANK" evidence="3">
    <location>
        <begin position="213"/>
        <end position="245"/>
    </location>
</feature>
<dbReference type="InterPro" id="IPR036770">
    <property type="entry name" value="Ankyrin_rpt-contain_sf"/>
</dbReference>
<feature type="region of interest" description="Disordered" evidence="4">
    <location>
        <begin position="459"/>
        <end position="481"/>
    </location>
</feature>
<dbReference type="VEuPathDB" id="FungiDB:LCOR_01791.1"/>
<dbReference type="GO" id="GO:0033309">
    <property type="term" value="C:SBF transcription complex"/>
    <property type="evidence" value="ECO:0007669"/>
    <property type="project" value="TreeGrafter"/>
</dbReference>
<dbReference type="Proteomes" id="UP000027586">
    <property type="component" value="Unassembled WGS sequence"/>
</dbReference>
<dbReference type="SUPFAM" id="SSF54616">
    <property type="entry name" value="DNA-binding domain of Mlu1-box binding protein MBP1"/>
    <property type="match status" value="1"/>
</dbReference>
<feature type="compositionally biased region" description="Low complexity" evidence="4">
    <location>
        <begin position="129"/>
        <end position="154"/>
    </location>
</feature>
<dbReference type="OrthoDB" id="6718656at2759"/>
<protein>
    <submittedName>
        <fullName evidence="6">Transcription factor</fullName>
    </submittedName>
</protein>
<dbReference type="PROSITE" id="PS51299">
    <property type="entry name" value="HTH_APSES"/>
    <property type="match status" value="1"/>
</dbReference>
<dbReference type="AlphaFoldDB" id="A0A068RJC6"/>
<proteinExistence type="predicted"/>
<dbReference type="GO" id="GO:0003677">
    <property type="term" value="F:DNA binding"/>
    <property type="evidence" value="ECO:0007669"/>
    <property type="project" value="InterPro"/>
</dbReference>
<evidence type="ECO:0000259" key="5">
    <source>
        <dbReference type="PROSITE" id="PS51299"/>
    </source>
</evidence>
<dbReference type="FunFam" id="3.10.260.10:FF:000001">
    <property type="entry name" value="APSES transcription factor (MbpA)"/>
    <property type="match status" value="1"/>
</dbReference>
<dbReference type="Gene3D" id="3.10.260.10">
    <property type="entry name" value="Transcription regulator HTH, APSES-type DNA-binding domain"/>
    <property type="match status" value="1"/>
</dbReference>
<evidence type="ECO:0000256" key="2">
    <source>
        <dbReference type="ARBA" id="ARBA00023043"/>
    </source>
</evidence>
<dbReference type="EMBL" id="CBTN010000005">
    <property type="protein sequence ID" value="CDH50069.1"/>
    <property type="molecule type" value="Genomic_DNA"/>
</dbReference>
<evidence type="ECO:0000313" key="6">
    <source>
        <dbReference type="EMBL" id="CDH50069.1"/>
    </source>
</evidence>
<dbReference type="GO" id="GO:0030907">
    <property type="term" value="C:MBF transcription complex"/>
    <property type="evidence" value="ECO:0007669"/>
    <property type="project" value="TreeGrafter"/>
</dbReference>
<dbReference type="InterPro" id="IPR003163">
    <property type="entry name" value="Tscrpt_reg_HTH_APSES-type"/>
</dbReference>
<feature type="region of interest" description="Disordered" evidence="4">
    <location>
        <begin position="115"/>
        <end position="178"/>
    </location>
</feature>
<dbReference type="Gene3D" id="1.25.40.20">
    <property type="entry name" value="Ankyrin repeat-containing domain"/>
    <property type="match status" value="1"/>
</dbReference>
<reference evidence="6" key="1">
    <citation type="submission" date="2013-08" db="EMBL/GenBank/DDBJ databases">
        <title>Gene expansion shapes genome architecture in the human pathogen Lichtheimia corymbifera: an evolutionary genomics analysis in the ancient terrestrial Mucorales (Mucoromycotina).</title>
        <authorList>
            <person name="Schwartze V.U."/>
            <person name="Winter S."/>
            <person name="Shelest E."/>
            <person name="Marcet-Houben M."/>
            <person name="Horn F."/>
            <person name="Wehner S."/>
            <person name="Hoffmann K."/>
            <person name="Riege K."/>
            <person name="Sammeth M."/>
            <person name="Nowrousian M."/>
            <person name="Valiante V."/>
            <person name="Linde J."/>
            <person name="Jacobsen I.D."/>
            <person name="Marz M."/>
            <person name="Brakhage A.A."/>
            <person name="Gabaldon T."/>
            <person name="Bocker S."/>
            <person name="Voigt K."/>
        </authorList>
    </citation>
    <scope>NUCLEOTIDE SEQUENCE [LARGE SCALE GENOMIC DNA]</scope>
    <source>
        <strain evidence="6">FSU 9682</strain>
    </source>
</reference>
<comment type="caution">
    <text evidence="6">The sequence shown here is derived from an EMBL/GenBank/DDBJ whole genome shotgun (WGS) entry which is preliminary data.</text>
</comment>
<organism evidence="6 7">
    <name type="scientific">Lichtheimia corymbifera JMRC:FSU:9682</name>
    <dbReference type="NCBI Taxonomy" id="1263082"/>
    <lineage>
        <taxon>Eukaryota</taxon>
        <taxon>Fungi</taxon>
        <taxon>Fungi incertae sedis</taxon>
        <taxon>Mucoromycota</taxon>
        <taxon>Mucoromycotina</taxon>
        <taxon>Mucoromycetes</taxon>
        <taxon>Mucorales</taxon>
        <taxon>Lichtheimiaceae</taxon>
        <taxon>Lichtheimia</taxon>
    </lineage>
</organism>